<evidence type="ECO:0000256" key="13">
    <source>
        <dbReference type="ARBA" id="ARBA00045085"/>
    </source>
</evidence>
<dbReference type="Pfam" id="PF02815">
    <property type="entry name" value="MIR"/>
    <property type="match status" value="1"/>
</dbReference>
<dbReference type="InterPro" id="IPR001005">
    <property type="entry name" value="SANT/Myb"/>
</dbReference>
<evidence type="ECO:0000256" key="14">
    <source>
        <dbReference type="ARBA" id="ARBA00045102"/>
    </source>
</evidence>
<dbReference type="InterPro" id="IPR019804">
    <property type="entry name" value="Ras_G-nucl-exch_fac_CS"/>
</dbReference>
<evidence type="ECO:0000256" key="1">
    <source>
        <dbReference type="ARBA" id="ARBA00004477"/>
    </source>
</evidence>
<dbReference type="Pfam" id="PF00249">
    <property type="entry name" value="Myb_DNA-binding"/>
    <property type="match status" value="2"/>
</dbReference>
<feature type="region of interest" description="Disordered" evidence="18">
    <location>
        <begin position="2939"/>
        <end position="3000"/>
    </location>
</feature>
<feature type="compositionally biased region" description="Acidic residues" evidence="18">
    <location>
        <begin position="2705"/>
        <end position="2715"/>
    </location>
</feature>
<dbReference type="InterPro" id="IPR027005">
    <property type="entry name" value="PMT-like"/>
</dbReference>
<feature type="transmembrane region" description="Helical" evidence="19">
    <location>
        <begin position="981"/>
        <end position="999"/>
    </location>
</feature>
<keyword evidence="25" id="KW-1185">Reference proteome</keyword>
<dbReference type="PANTHER" id="PTHR10050:SF51">
    <property type="entry name" value="PROTEIN O-MANNOSYL-TRANSFERASE 1"/>
    <property type="match status" value="1"/>
</dbReference>
<dbReference type="SMART" id="SM00147">
    <property type="entry name" value="RasGEF"/>
    <property type="match status" value="1"/>
</dbReference>
<dbReference type="Pfam" id="PF02366">
    <property type="entry name" value="PMT"/>
    <property type="match status" value="1"/>
</dbReference>
<feature type="region of interest" description="Disordered" evidence="18">
    <location>
        <begin position="24"/>
        <end position="48"/>
    </location>
</feature>
<evidence type="ECO:0000256" key="9">
    <source>
        <dbReference type="ARBA" id="ARBA00022737"/>
    </source>
</evidence>
<dbReference type="InterPro" id="IPR017930">
    <property type="entry name" value="Myb_dom"/>
</dbReference>
<feature type="transmembrane region" description="Helical" evidence="19">
    <location>
        <begin position="1513"/>
        <end position="1535"/>
    </location>
</feature>
<feature type="transmembrane region" description="Helical" evidence="19">
    <location>
        <begin position="1489"/>
        <end position="1507"/>
    </location>
</feature>
<dbReference type="PROSITE" id="PS00720">
    <property type="entry name" value="RASGEF"/>
    <property type="match status" value="1"/>
</dbReference>
<dbReference type="SUPFAM" id="SSF46689">
    <property type="entry name" value="Homeodomain-like"/>
    <property type="match status" value="3"/>
</dbReference>
<dbReference type="InterPro" id="IPR000651">
    <property type="entry name" value="Ras-like_Gua-exchang_fac_N"/>
</dbReference>
<feature type="region of interest" description="Disordered" evidence="18">
    <location>
        <begin position="2634"/>
        <end position="2728"/>
    </location>
</feature>
<organism evidence="24 25">
    <name type="scientific">Oryzias javanicus</name>
    <name type="common">Javanese ricefish</name>
    <name type="synonym">Aplocheilus javanicus</name>
    <dbReference type="NCBI Taxonomy" id="123683"/>
    <lineage>
        <taxon>Eukaryota</taxon>
        <taxon>Metazoa</taxon>
        <taxon>Chordata</taxon>
        <taxon>Craniata</taxon>
        <taxon>Vertebrata</taxon>
        <taxon>Euteleostomi</taxon>
        <taxon>Actinopterygii</taxon>
        <taxon>Neopterygii</taxon>
        <taxon>Teleostei</taxon>
        <taxon>Neoteleostei</taxon>
        <taxon>Acanthomorphata</taxon>
        <taxon>Ovalentaria</taxon>
        <taxon>Atherinomorphae</taxon>
        <taxon>Beloniformes</taxon>
        <taxon>Adrianichthyidae</taxon>
        <taxon>Oryziinae</taxon>
        <taxon>Oryzias</taxon>
    </lineage>
</organism>
<evidence type="ECO:0000256" key="16">
    <source>
        <dbReference type="PROSITE-ProRule" id="PRU00168"/>
    </source>
</evidence>
<evidence type="ECO:0000256" key="19">
    <source>
        <dbReference type="SAM" id="Phobius"/>
    </source>
</evidence>
<feature type="domain" description="Myb-like" evidence="21">
    <location>
        <begin position="2090"/>
        <end position="2141"/>
    </location>
</feature>
<dbReference type="SMART" id="SM00717">
    <property type="entry name" value="SANT"/>
    <property type="match status" value="5"/>
</dbReference>
<dbReference type="Gene3D" id="1.10.10.60">
    <property type="entry name" value="Homeodomain-like"/>
    <property type="match status" value="4"/>
</dbReference>
<evidence type="ECO:0000259" key="22">
    <source>
        <dbReference type="PROSITE" id="PS50919"/>
    </source>
</evidence>
<feature type="domain" description="MIR" evidence="22">
    <location>
        <begin position="1168"/>
        <end position="1231"/>
    </location>
</feature>
<feature type="domain" description="HTH myb-type" evidence="23">
    <location>
        <begin position="1931"/>
        <end position="1987"/>
    </location>
</feature>
<gene>
    <name evidence="24" type="ORF">OJAV_G00094230</name>
</gene>
<evidence type="ECO:0000256" key="18">
    <source>
        <dbReference type="SAM" id="MobiDB-lite"/>
    </source>
</evidence>
<feature type="compositionally biased region" description="Polar residues" evidence="18">
    <location>
        <begin position="2973"/>
        <end position="2982"/>
    </location>
</feature>
<dbReference type="GO" id="GO:0005789">
    <property type="term" value="C:endoplasmic reticulum membrane"/>
    <property type="evidence" value="ECO:0007669"/>
    <property type="project" value="UniProtKB-SubCell"/>
</dbReference>
<keyword evidence="11 19" id="KW-1133">Transmembrane helix</keyword>
<reference evidence="24 25" key="2">
    <citation type="submission" date="2019-01" db="EMBL/GenBank/DDBJ databases">
        <title>A chromosome length genome reference of the Java medaka (oryzias javanicus).</title>
        <authorList>
            <person name="Herpin A."/>
            <person name="Takehana Y."/>
            <person name="Naruse K."/>
            <person name="Ansai S."/>
            <person name="Kawaguchi M."/>
        </authorList>
    </citation>
    <scope>NUCLEOTIDE SEQUENCE [LARGE SCALE GENOMIC DNA]</scope>
    <source>
        <strain evidence="24">RS831</strain>
        <tissue evidence="24">Whole body</tissue>
    </source>
</reference>
<dbReference type="PROSITE" id="PS51294">
    <property type="entry name" value="HTH_MYB"/>
    <property type="match status" value="3"/>
</dbReference>
<dbReference type="Pfam" id="PF16192">
    <property type="entry name" value="PMT_4TMC"/>
    <property type="match status" value="1"/>
</dbReference>
<dbReference type="PROSITE" id="PS50009">
    <property type="entry name" value="RASGEF_CAT"/>
    <property type="match status" value="1"/>
</dbReference>
<proteinExistence type="inferred from homology"/>
<dbReference type="PANTHER" id="PTHR10050">
    <property type="entry name" value="DOLICHYL-PHOSPHATE-MANNOSE--PROTEIN MANNOSYLTRANSFERASE"/>
    <property type="match status" value="1"/>
</dbReference>
<evidence type="ECO:0000256" key="11">
    <source>
        <dbReference type="ARBA" id="ARBA00022989"/>
    </source>
</evidence>
<protein>
    <recommendedName>
        <fullName evidence="15">Protein O-mannosyl-transferase 1</fullName>
        <ecNumber evidence="4">2.4.1.109</ecNumber>
    </recommendedName>
</protein>
<comment type="catalytic activity">
    <reaction evidence="14">
        <text>a di-trans,poly-cis-dolichyl beta-D-mannosyl phosphate + L-seryl-[protein] = 3-O-(alpha-D-mannosyl)-L-seryl-[protein] + a di-trans,poly-cis-dolichyl phosphate + H(+)</text>
        <dbReference type="Rhea" id="RHEA:17377"/>
        <dbReference type="Rhea" id="RHEA-COMP:9863"/>
        <dbReference type="Rhea" id="RHEA-COMP:13546"/>
        <dbReference type="Rhea" id="RHEA-COMP:19498"/>
        <dbReference type="Rhea" id="RHEA-COMP:19501"/>
        <dbReference type="ChEBI" id="CHEBI:15378"/>
        <dbReference type="ChEBI" id="CHEBI:29999"/>
        <dbReference type="ChEBI" id="CHEBI:57683"/>
        <dbReference type="ChEBI" id="CHEBI:58211"/>
        <dbReference type="ChEBI" id="CHEBI:137321"/>
        <dbReference type="EC" id="2.4.1.109"/>
    </reaction>
</comment>
<dbReference type="GO" id="GO:0005085">
    <property type="term" value="F:guanyl-nucleotide exchange factor activity"/>
    <property type="evidence" value="ECO:0007669"/>
    <property type="project" value="UniProtKB-KW"/>
</dbReference>
<comment type="pathway">
    <text evidence="2">Protein modification; protein glycosylation.</text>
</comment>
<keyword evidence="6" id="KW-0328">Glycosyltransferase</keyword>
<evidence type="ECO:0000256" key="7">
    <source>
        <dbReference type="ARBA" id="ARBA00022679"/>
    </source>
</evidence>
<feature type="compositionally biased region" description="Basic and acidic residues" evidence="18">
    <location>
        <begin position="430"/>
        <end position="442"/>
    </location>
</feature>
<dbReference type="GO" id="GO:0007264">
    <property type="term" value="P:small GTPase-mediated signal transduction"/>
    <property type="evidence" value="ECO:0007669"/>
    <property type="project" value="InterPro"/>
</dbReference>
<evidence type="ECO:0000259" key="21">
    <source>
        <dbReference type="PROSITE" id="PS50090"/>
    </source>
</evidence>
<feature type="domain" description="Ras-GEF" evidence="20">
    <location>
        <begin position="559"/>
        <end position="829"/>
    </location>
</feature>
<feature type="region of interest" description="Disordered" evidence="18">
    <location>
        <begin position="2563"/>
        <end position="2611"/>
    </location>
</feature>
<feature type="region of interest" description="Disordered" evidence="18">
    <location>
        <begin position="344"/>
        <end position="366"/>
    </location>
</feature>
<feature type="transmembrane region" description="Helical" evidence="19">
    <location>
        <begin position="1447"/>
        <end position="1469"/>
    </location>
</feature>
<dbReference type="InterPro" id="IPR032421">
    <property type="entry name" value="PMT_4TMC"/>
</dbReference>
<feature type="compositionally biased region" description="Polar residues" evidence="18">
    <location>
        <begin position="399"/>
        <end position="417"/>
    </location>
</feature>
<evidence type="ECO:0000256" key="2">
    <source>
        <dbReference type="ARBA" id="ARBA00004922"/>
    </source>
</evidence>
<dbReference type="Gene3D" id="2.80.10.50">
    <property type="match status" value="1"/>
</dbReference>
<reference evidence="24 25" key="1">
    <citation type="submission" date="2018-11" db="EMBL/GenBank/DDBJ databases">
        <authorList>
            <person name="Lopez-Roques C."/>
            <person name="Donnadieu C."/>
            <person name="Bouchez O."/>
            <person name="Klopp C."/>
            <person name="Cabau C."/>
            <person name="Zahm M."/>
        </authorList>
    </citation>
    <scope>NUCLEOTIDE SEQUENCE [LARGE SCALE GENOMIC DNA]</scope>
    <source>
        <strain evidence="24">RS831</strain>
        <tissue evidence="24">Whole body</tissue>
    </source>
</reference>
<evidence type="ECO:0000256" key="6">
    <source>
        <dbReference type="ARBA" id="ARBA00022676"/>
    </source>
</evidence>
<comment type="catalytic activity">
    <reaction evidence="13">
        <text>a di-trans,poly-cis-dolichyl beta-D-mannosyl phosphate + L-threonyl-[protein] = 3-O-(alpha-D-mannosyl)-L-threonyl-[protein] + a di-trans,poly-cis-dolichyl phosphate + H(+)</text>
        <dbReference type="Rhea" id="RHEA:53396"/>
        <dbReference type="Rhea" id="RHEA-COMP:11060"/>
        <dbReference type="Rhea" id="RHEA-COMP:13547"/>
        <dbReference type="Rhea" id="RHEA-COMP:19498"/>
        <dbReference type="Rhea" id="RHEA-COMP:19501"/>
        <dbReference type="ChEBI" id="CHEBI:15378"/>
        <dbReference type="ChEBI" id="CHEBI:30013"/>
        <dbReference type="ChEBI" id="CHEBI:57683"/>
        <dbReference type="ChEBI" id="CHEBI:58211"/>
        <dbReference type="ChEBI" id="CHEBI:137323"/>
        <dbReference type="EC" id="2.4.1.109"/>
    </reaction>
</comment>
<feature type="domain" description="Myb-like" evidence="21">
    <location>
        <begin position="2039"/>
        <end position="2089"/>
    </location>
</feature>
<feature type="compositionally biased region" description="Basic residues" evidence="18">
    <location>
        <begin position="2149"/>
        <end position="2176"/>
    </location>
</feature>
<dbReference type="InterPro" id="IPR036300">
    <property type="entry name" value="MIR_dom_sf"/>
</dbReference>
<feature type="transmembrane region" description="Helical" evidence="19">
    <location>
        <begin position="1028"/>
        <end position="1046"/>
    </location>
</feature>
<dbReference type="Pfam" id="PF00617">
    <property type="entry name" value="RasGEF"/>
    <property type="match status" value="1"/>
</dbReference>
<feature type="domain" description="Myb-like" evidence="21">
    <location>
        <begin position="1984"/>
        <end position="2038"/>
    </location>
</feature>
<dbReference type="InterPro" id="IPR023578">
    <property type="entry name" value="Ras_GEF_dom_sf"/>
</dbReference>
<evidence type="ECO:0000256" key="17">
    <source>
        <dbReference type="SAM" id="Coils"/>
    </source>
</evidence>
<dbReference type="InterPro" id="IPR009057">
    <property type="entry name" value="Homeodomain-like_sf"/>
</dbReference>
<dbReference type="FunFam" id="2.80.10.50:FF:000012">
    <property type="entry name" value="Protein O-mannosyl-transferase 1"/>
    <property type="match status" value="1"/>
</dbReference>
<feature type="region of interest" description="Disordered" evidence="18">
    <location>
        <begin position="394"/>
        <end position="442"/>
    </location>
</feature>
<feature type="transmembrane region" description="Helical" evidence="19">
    <location>
        <begin position="1112"/>
        <end position="1133"/>
    </location>
</feature>
<evidence type="ECO:0000256" key="3">
    <source>
        <dbReference type="ARBA" id="ARBA00007222"/>
    </source>
</evidence>
<keyword evidence="8 19" id="KW-0812">Transmembrane</keyword>
<evidence type="ECO:0000256" key="4">
    <source>
        <dbReference type="ARBA" id="ARBA00012839"/>
    </source>
</evidence>
<dbReference type="GO" id="GO:0004169">
    <property type="term" value="F:dolichyl-phosphate-mannose-protein mannosyltransferase activity"/>
    <property type="evidence" value="ECO:0007669"/>
    <property type="project" value="UniProtKB-EC"/>
</dbReference>
<dbReference type="SMART" id="SM00229">
    <property type="entry name" value="RasGEFN"/>
    <property type="match status" value="1"/>
</dbReference>
<dbReference type="OrthoDB" id="292747at2759"/>
<feature type="domain" description="Myb-like" evidence="21">
    <location>
        <begin position="1931"/>
        <end position="1983"/>
    </location>
</feature>
<feature type="compositionally biased region" description="Polar residues" evidence="18">
    <location>
        <begin position="2666"/>
        <end position="2692"/>
    </location>
</feature>
<evidence type="ECO:0000313" key="24">
    <source>
        <dbReference type="EMBL" id="RVE68724.1"/>
    </source>
</evidence>
<sequence length="3089" mass="347910">MSSRSDSKAASQFVNLTTKLMGRLQTQWSKRPEQIKHSSSESIKRSEDDLQQNQSVGVLKGQQQAVISSLRYFKALVDKLGVDKSGGDKRCLDHSVVSGLLGGASSRVLEAVQVLAQLDPHLHNNKTISGCLARLNHTLAQLIHWVDKVMLQSFSCSNKDSAESVTTLIRAVLDSVKELVKLAAVKLEGCAPISPVQSEPKWLDDKDKSDVKLTCKSPSKGDGISKVEVRHEEEHLALAPPKPPMPVVHAVVPELQSPPALPPKKRQTSTAPCPSPCRVAIVAPMRRETDAVLEQDDSCLKRFSSSANSDDDPDYEFLHTDLSSSEQLPNLPLATLCPALPEKRHQSNTGQEFESSPLSPPPLPEKKHHIHQYLQLCLPYNDESAAMFYQRHNSRQPEMDTTQQSDIHQCNDSTPQVQPLSAPALPPKKKQQEDSSDKETEDIESRHIYEGINQETELSLQSSEEEQVEEMLLTDEEEIYSRITLKTEDEDGPEVKAASPEILLVHASELSSSEDDLFGEAFLCTYRSFISPDKEQEPKYVEAAKNTFQLLVRVVDELSPVELDPDLLLLLVDLVFSLLTAGKLGLAHLLHSKFLAIIDKRWKLTGSPRSFCPLAAKGVAARPGTLLDYRKQNEEKSPNLTKFTQHFNNVSFWVRSVIILQEKAQDREKLLLKFLKIMKHLRKLNNFNSYLAILSALDSAPLRRLDWQKNTTESLEELSSLIDSSSSFRVYRAALADVEPPCIPYLGLILQDLTFVHLGNPDNVTTSQGLKVNFCKRWQQFNILDTLRSYQQVAYSLQPDSDIISFFNDFNDHLAEEALWELSLRIRPRNTPRANQRESNKIIKLDRPLLRQKTVVPKGLHPPAKLGEVKRIEKAAAEMLQLPLVVTVQVDLVLVLITSLAFLTRLSWLSYPNAVVFDEVYYGQFVSLYVKRIFFIDDSGPPLGHMILALGAYLGGFDGNFVWNRIGAEYPVGMNVWSLRLLPALCGALCVPLGYLLVLELKFSHVSALGAALLLLLENSLIVQSRFLLLESVLIFFALLALFSYLRFQNSTGSSWSRYSWLLLCGISCAAAVGVRYMGLFSYLLLLGVASVDTWSLIGDRAVSHLSVCVQCFCRVTCLLVVPALFYIFWFYVHLSVLNHTGPHDQLMSSAFQASLKGGLSRITKGQPLEVAYGSQVTLRSSSSQPVPCWLHSHKANYPVRYENGRGSSHQQQVTCYPFKDVNNWWIIKDPNRQELVVDTPPKPVHHGDVIQLVHGMTSRFLNSHDVAAPMSPHSQEVSGYIDFNISMPAQNLWRVDILNREAKSEVWKTILSDVRLVHVNTSAVLKLSGVSLPEWGFRQLEVVAEKTFKTHSSGFGWTVEEHRYGTSQEQKDREVELHSPTHIDVDRKISFWSKFVELQWKMLTLKQEESEHKYSSSPGEWLTMRTNIAYWLHTSTNAQIHLIGNLVSWGVAHLSMLAYQLLAVIYLLRRRRGFKDISDDAWEQFVRLGCVCVGSWLVNFVPFLLMDKTLFLYHYLPALCYLHLLSPALMEHVHTHLLGNPTHRRVLHVCMLGVLLYVFLCYWTFCPLTYGTPELSASQLQRLKWRDSWDILYRRNCVEESCASSAAESSYNRAAAMSASLMAERDKLQEEVEEMERALCVTSAEVDLLSSDSDDSDDEVEEVGEVQSAAGLLAQREKVQREIQDLEDILGPHSPIIVSDDDSSCSSEESDLGLSQSVESCLQLNFVYQQVVQESLDKLELLLSTNQKQQEELIAQMSGPFKESSRGQLSSSSYQQPVRMFLGRFLKPYFKDKLTGLGPPANEETKQKALRMAVYLDDRKLKQKRWETWQKTLLIHSVARDGLKRLIQPKLSKVDYLYQKLSGANEADKQSLREQIVSLEDEIEQLRGKQEHELTGLRYEEHDWPKISNIDFEGTKEPEDIRLFWQNYLHPSINKTTWNKEEVQQLKEVSRRHDERHWETIALELGTGRTAFMCLQVFQRFVSQSLKRVSWTPWEDALLRELVNKMRIGNFIPYTQISYFIEGRDPTQLLNRWTLNLDPSLKKGAWTKEEDKLLLQAVSRLGECWWRVRMEVPGRSIMACRERYHDCLKAGVKKGAFTKKERDLLRKLVDKHGVGRWAKIAAEIPNRLDCQCLREWRKMNKSSSQGQRKGKSSSRRGKQKKAGKTKAATRARKGIKKRLVQVKEEELTEEEEDEDFEIPYMDSDEEMEKRESDKEEARVEGQEEIPYIIPPMKGWVPTEKAAPFYHLCSSLVILPPTSDATTGKLTRSTILGQCGRSVIIGPCPKELPWEERHKRNAMMMLSPKQLQVYLIHRGNKLNGQNSRRKRQRKARRKETNQAIDYDLQAAVTPWIGNLLIPMTPRVKAVDILRENAEKRGFSSTSFFMLLLQAENVDVIGCKEIIENRRNKVVIQTPISSPSPVQVPKTVAQALQQRRQMQQQNVEVDKCNMLQDKGFQSPPPPQFSSVQLPTQPHLLLQLPPQTPHAPFSQLVRIRHPVVHKNAPFSFTPFPSTAPPKRLSPAGCAEASQVFQSPPVPLLCNIYNFKPNAAAIVQFPPQNPAMISSLTSTGNQKAQSTPSHVTAAPSSITNSPAVTKQMEAEPTAAGSSSSAMSLTCVQGMDNSTKHGKKKIEELTKETETSQPSNQTSSNPVTVSNESSAPPPSLATDHNYSHLNQCQTPVPVNQINTSTTKPLNCPVTGKKREREDEETVGDADVGETQKAKRHRRLSVKAKAYQEALQAKIETKTKKLSSRRKKSPSKGKVNNDSSLGVQPAGECSPSTQALWVMTPAGFVQMAQPQALTVFKGPPCLLSPKRSLASPLPGFVPAHLSTVKPIQCSPSPPLLLNQNSSSLLPSPLRCQGVIKAQSGQASPLRSKGMRFDPSLMFQEPQKNVHDWLSGRGGVAVGRVALPYLPPFVSSLNMMAALLRAKKSLTQSSLDLLHEGPKPRQPPTQSRPDLLSGSTNPPLVVPDFTSDYNGASNSLEHGAAAPTDEQWEEEEELEEEQVRTVRWMVAERFSTNPAYQLLRARFLSCFTLPALLATMPQDKKVEMVQDAEEELRKEVEEQQEKKKETVCKEEENSEIKATVRGC</sequence>
<evidence type="ECO:0000256" key="8">
    <source>
        <dbReference type="ARBA" id="ARBA00022692"/>
    </source>
</evidence>
<evidence type="ECO:0000256" key="12">
    <source>
        <dbReference type="ARBA" id="ARBA00023136"/>
    </source>
</evidence>
<accession>A0A3S2PAN2</accession>
<feature type="domain" description="MIR" evidence="22">
    <location>
        <begin position="1242"/>
        <end position="1299"/>
    </location>
</feature>
<dbReference type="CDD" id="cd00167">
    <property type="entry name" value="SANT"/>
    <property type="match status" value="4"/>
</dbReference>
<evidence type="ECO:0000313" key="25">
    <source>
        <dbReference type="Proteomes" id="UP000283210"/>
    </source>
</evidence>
<keyword evidence="7" id="KW-0808">Transferase</keyword>
<evidence type="ECO:0000259" key="23">
    <source>
        <dbReference type="PROSITE" id="PS51294"/>
    </source>
</evidence>
<feature type="domain" description="HTH myb-type" evidence="23">
    <location>
        <begin position="2039"/>
        <end position="2093"/>
    </location>
</feature>
<dbReference type="Gene3D" id="1.10.840.10">
    <property type="entry name" value="Ras guanine-nucleotide exchange factors catalytic domain"/>
    <property type="match status" value="1"/>
</dbReference>
<dbReference type="PROSITE" id="PS50090">
    <property type="entry name" value="MYB_LIKE"/>
    <property type="match status" value="4"/>
</dbReference>
<dbReference type="PROSITE" id="PS50919">
    <property type="entry name" value="MIR"/>
    <property type="match status" value="3"/>
</dbReference>
<feature type="region of interest" description="Disordered" evidence="18">
    <location>
        <begin position="2744"/>
        <end position="2774"/>
    </location>
</feature>
<feature type="transmembrane region" description="Helical" evidence="19">
    <location>
        <begin position="1058"/>
        <end position="1075"/>
    </location>
</feature>
<feature type="region of interest" description="Disordered" evidence="18">
    <location>
        <begin position="2140"/>
        <end position="2176"/>
    </location>
</feature>
<name>A0A3S2PAN2_ORYJA</name>
<feature type="transmembrane region" description="Helical" evidence="19">
    <location>
        <begin position="1547"/>
        <end position="1566"/>
    </location>
</feature>
<dbReference type="SUPFAM" id="SSF82109">
    <property type="entry name" value="MIR domain"/>
    <property type="match status" value="1"/>
</dbReference>
<feature type="compositionally biased region" description="Basic residues" evidence="18">
    <location>
        <begin position="2747"/>
        <end position="2758"/>
    </location>
</feature>
<dbReference type="Proteomes" id="UP000283210">
    <property type="component" value="Chromosome 9"/>
</dbReference>
<feature type="domain" description="HTH myb-type" evidence="23">
    <location>
        <begin position="2094"/>
        <end position="2145"/>
    </location>
</feature>
<comment type="subcellular location">
    <subcellularLocation>
        <location evidence="1">Endoplasmic reticulum membrane</location>
        <topology evidence="1">Multi-pass membrane protein</topology>
    </subcellularLocation>
</comment>
<evidence type="ECO:0000259" key="20">
    <source>
        <dbReference type="PROSITE" id="PS50009"/>
    </source>
</evidence>
<feature type="compositionally biased region" description="Polar residues" evidence="18">
    <location>
        <begin position="2950"/>
        <end position="2964"/>
    </location>
</feature>
<comment type="similarity">
    <text evidence="3">Belongs to the glycosyltransferase 39 family.</text>
</comment>
<dbReference type="SUPFAM" id="SSF48366">
    <property type="entry name" value="Ras GEF"/>
    <property type="match status" value="1"/>
</dbReference>
<dbReference type="InterPro" id="IPR003342">
    <property type="entry name" value="ArnT-like_N"/>
</dbReference>
<dbReference type="InterPro" id="IPR016093">
    <property type="entry name" value="MIR_motif"/>
</dbReference>
<dbReference type="EC" id="2.4.1.109" evidence="4"/>
<keyword evidence="12 19" id="KW-0472">Membrane</keyword>
<keyword evidence="9" id="KW-0677">Repeat</keyword>
<feature type="coiled-coil region" evidence="17">
    <location>
        <begin position="1612"/>
        <end position="1639"/>
    </location>
</feature>
<dbReference type="CDD" id="cd00155">
    <property type="entry name" value="RasGEF"/>
    <property type="match status" value="1"/>
</dbReference>
<keyword evidence="17" id="KW-0175">Coiled coil</keyword>
<evidence type="ECO:0000256" key="15">
    <source>
        <dbReference type="ARBA" id="ARBA00067952"/>
    </source>
</evidence>
<evidence type="ECO:0000256" key="5">
    <source>
        <dbReference type="ARBA" id="ARBA00022658"/>
    </source>
</evidence>
<dbReference type="SMART" id="SM00472">
    <property type="entry name" value="MIR"/>
    <property type="match status" value="3"/>
</dbReference>
<feature type="domain" description="MIR" evidence="22">
    <location>
        <begin position="1303"/>
        <end position="1363"/>
    </location>
</feature>
<dbReference type="InterPro" id="IPR036964">
    <property type="entry name" value="RASGEF_cat_dom_sf"/>
</dbReference>
<dbReference type="EMBL" id="CM012445">
    <property type="protein sequence ID" value="RVE68724.1"/>
    <property type="molecule type" value="Genomic_DNA"/>
</dbReference>
<feature type="compositionally biased region" description="Polar residues" evidence="18">
    <location>
        <begin position="2640"/>
        <end position="2658"/>
    </location>
</feature>
<feature type="transmembrane region" description="Helical" evidence="19">
    <location>
        <begin position="1081"/>
        <end position="1100"/>
    </location>
</feature>
<keyword evidence="10" id="KW-0256">Endoplasmic reticulum</keyword>
<dbReference type="InterPro" id="IPR001895">
    <property type="entry name" value="RASGEF_cat_dom"/>
</dbReference>
<feature type="compositionally biased region" description="Polar residues" evidence="18">
    <location>
        <begin position="2563"/>
        <end position="2593"/>
    </location>
</feature>
<feature type="compositionally biased region" description="Basic and acidic residues" evidence="18">
    <location>
        <begin position="30"/>
        <end position="48"/>
    </location>
</feature>
<feature type="coiled-coil region" evidence="17">
    <location>
        <begin position="3044"/>
        <end position="3075"/>
    </location>
</feature>
<keyword evidence="5 16" id="KW-0344">Guanine-nucleotide releasing factor</keyword>
<evidence type="ECO:0000256" key="10">
    <source>
        <dbReference type="ARBA" id="ARBA00022824"/>
    </source>
</evidence>
<dbReference type="CDD" id="cd23281">
    <property type="entry name" value="beta-trefoil_MIR_POMT1"/>
    <property type="match status" value="1"/>
</dbReference>